<keyword evidence="1" id="KW-0808">Transferase</keyword>
<dbReference type="OrthoDB" id="7055207at2"/>
<proteinExistence type="predicted"/>
<gene>
    <name evidence="5" type="ORF">AVR91_0211885</name>
</gene>
<dbReference type="SUPFAM" id="SSF53901">
    <property type="entry name" value="Thiolase-like"/>
    <property type="match status" value="1"/>
</dbReference>
<evidence type="ECO:0000256" key="2">
    <source>
        <dbReference type="ARBA" id="ARBA00023315"/>
    </source>
</evidence>
<evidence type="ECO:0000256" key="1">
    <source>
        <dbReference type="ARBA" id="ARBA00022679"/>
    </source>
</evidence>
<dbReference type="Proteomes" id="UP000076660">
    <property type="component" value="Unassembled WGS sequence"/>
</dbReference>
<dbReference type="PANTHER" id="PTHR34069:SF2">
    <property type="entry name" value="BETA-KETOACYL-[ACYL-CARRIER-PROTEIN] SYNTHASE III"/>
    <property type="match status" value="1"/>
</dbReference>
<sequence length="344" mass="37056">MRVRDVHLSGIGSVVPPVFPVERAVAEGLYPALEAEAHEFLGVAVAGERPAPDMALEAAQSAVKRALVEPTELSLLLYTNTWHQGPDGWPPQAYLQRHLVGGRVPAMSVRQGCNGMFDALELATCYLRAVPDRESALLVTADNYGTPMIDRWRVSSGMIGGDAAVAVVLTKNPGFARLLSVTSICLPEGEELHRSGEPLFPPTVTTRRPQDFPARYEHYRTNPPGGAGVLSRIPAVMLELVETAVSEAGIGIKDVAKVAFETHSREVVEQRVMAPLGLDMTKSTWEFGRRIGHCGAADQFLALEHLLTTGGLNPGDHMLLLGQAPGLVLSAAVVRVLEIPEWTV</sequence>
<protein>
    <submittedName>
        <fullName evidence="5">3-oxoacyl-ACP synthase</fullName>
    </submittedName>
</protein>
<dbReference type="AlphaFoldDB" id="A0A1W2LX08"/>
<dbReference type="Pfam" id="PF08545">
    <property type="entry name" value="ACP_syn_III"/>
    <property type="match status" value="1"/>
</dbReference>
<keyword evidence="2" id="KW-0012">Acyltransferase</keyword>
<dbReference type="Pfam" id="PF08541">
    <property type="entry name" value="ACP_syn_III_C"/>
    <property type="match status" value="1"/>
</dbReference>
<dbReference type="GO" id="GO:0044550">
    <property type="term" value="P:secondary metabolite biosynthetic process"/>
    <property type="evidence" value="ECO:0007669"/>
    <property type="project" value="TreeGrafter"/>
</dbReference>
<dbReference type="InterPro" id="IPR013747">
    <property type="entry name" value="ACP_syn_III_C"/>
</dbReference>
<comment type="caution">
    <text evidence="5">The sequence shown here is derived from an EMBL/GenBank/DDBJ whole genome shotgun (WGS) entry which is preliminary data.</text>
</comment>
<dbReference type="RefSeq" id="WP_063276084.1">
    <property type="nucleotide sequence ID" value="NZ_LQMT02000012.1"/>
</dbReference>
<dbReference type="Gene3D" id="3.40.47.10">
    <property type="match status" value="2"/>
</dbReference>
<dbReference type="CDD" id="cd00827">
    <property type="entry name" value="init_cond_enzymes"/>
    <property type="match status" value="1"/>
</dbReference>
<dbReference type="PANTHER" id="PTHR34069">
    <property type="entry name" value="3-OXOACYL-[ACYL-CARRIER-PROTEIN] SYNTHASE 3"/>
    <property type="match status" value="1"/>
</dbReference>
<evidence type="ECO:0000259" key="3">
    <source>
        <dbReference type="Pfam" id="PF08541"/>
    </source>
</evidence>
<reference evidence="5 6" key="1">
    <citation type="submission" date="2016-12" db="EMBL/GenBank/DDBJ databases">
        <title>Amycolatopsis keratiniphila subsp. keratiniphila genome sequencing and assembly.</title>
        <authorList>
            <person name="Mayilraj S."/>
            <person name="Kaur N."/>
        </authorList>
    </citation>
    <scope>NUCLEOTIDE SEQUENCE [LARGE SCALE GENOMIC DNA]</scope>
    <source>
        <strain evidence="5 6">DSM 44409</strain>
    </source>
</reference>
<evidence type="ECO:0000313" key="6">
    <source>
        <dbReference type="Proteomes" id="UP000076660"/>
    </source>
</evidence>
<dbReference type="GO" id="GO:0004315">
    <property type="term" value="F:3-oxoacyl-[acyl-carrier-protein] synthase activity"/>
    <property type="evidence" value="ECO:0007669"/>
    <property type="project" value="InterPro"/>
</dbReference>
<dbReference type="InterPro" id="IPR016039">
    <property type="entry name" value="Thiolase-like"/>
</dbReference>
<dbReference type="GO" id="GO:0006633">
    <property type="term" value="P:fatty acid biosynthetic process"/>
    <property type="evidence" value="ECO:0007669"/>
    <property type="project" value="InterPro"/>
</dbReference>
<organism evidence="5 6">
    <name type="scientific">Amycolatopsis keratiniphila subsp. keratiniphila</name>
    <dbReference type="NCBI Taxonomy" id="227715"/>
    <lineage>
        <taxon>Bacteria</taxon>
        <taxon>Bacillati</taxon>
        <taxon>Actinomycetota</taxon>
        <taxon>Actinomycetes</taxon>
        <taxon>Pseudonocardiales</taxon>
        <taxon>Pseudonocardiaceae</taxon>
        <taxon>Amycolatopsis</taxon>
        <taxon>Amycolatopsis japonica group</taxon>
    </lineage>
</organism>
<evidence type="ECO:0000313" key="5">
    <source>
        <dbReference type="EMBL" id="ONF71379.1"/>
    </source>
</evidence>
<feature type="domain" description="Beta-ketoacyl-[acyl-carrier-protein] synthase III N-terminal" evidence="4">
    <location>
        <begin position="109"/>
        <end position="180"/>
    </location>
</feature>
<name>A0A1W2LX08_9PSEU</name>
<accession>A0A1W2LX08</accession>
<dbReference type="EMBL" id="LQMT02000012">
    <property type="protein sequence ID" value="ONF71379.1"/>
    <property type="molecule type" value="Genomic_DNA"/>
</dbReference>
<evidence type="ECO:0000259" key="4">
    <source>
        <dbReference type="Pfam" id="PF08545"/>
    </source>
</evidence>
<dbReference type="InterPro" id="IPR013751">
    <property type="entry name" value="ACP_syn_III_N"/>
</dbReference>
<feature type="domain" description="Beta-ketoacyl-[acyl-carrier-protein] synthase III C-terminal" evidence="3">
    <location>
        <begin position="246"/>
        <end position="335"/>
    </location>
</feature>